<accession>A0ABS4DUS0</accession>
<feature type="region of interest" description="Disordered" evidence="1">
    <location>
        <begin position="35"/>
        <end position="91"/>
    </location>
</feature>
<dbReference type="RefSeq" id="WP_209942538.1">
    <property type="nucleotide sequence ID" value="NZ_JAGGJU010000002.1"/>
</dbReference>
<reference evidence="3 4" key="1">
    <citation type="submission" date="2021-03" db="EMBL/GenBank/DDBJ databases">
        <title>Genomic Encyclopedia of Type Strains, Phase IV (KMG-IV): sequencing the most valuable type-strain genomes for metagenomic binning, comparative biology and taxonomic classification.</title>
        <authorList>
            <person name="Goeker M."/>
        </authorList>
    </citation>
    <scope>NUCLEOTIDE SEQUENCE [LARGE SCALE GENOMIC DNA]</scope>
    <source>
        <strain evidence="3 4">DSM 21600</strain>
    </source>
</reference>
<comment type="caution">
    <text evidence="3">The sequence shown here is derived from an EMBL/GenBank/DDBJ whole genome shotgun (WGS) entry which is preliminary data.</text>
</comment>
<gene>
    <name evidence="3" type="ORF">J2Z17_000862</name>
</gene>
<feature type="signal peptide" evidence="2">
    <location>
        <begin position="1"/>
        <end position="27"/>
    </location>
</feature>
<sequence length="232" mass="23983">MNDTTKAAGFAALLCATILVPNTWALAQSTAPLFSTPASRSTTGAPILSDPTTDQNGIIPSTGGGTRSAPKPAETEAPAQAAKPADDKVKAATDSAWEMSCETVAGNRMCQISASTITGDKSQVILVMSLAPAATKGIAMQMAVPLGIAVQDKVELTIEDAYRTDLSVDRCTQQGCLIEETVEPGMIAAMKEKAKAQVIVTTPEGNKVPIDLSLSGFSKALEAMEKQVGATQ</sequence>
<keyword evidence="2" id="KW-0732">Signal</keyword>
<dbReference type="EMBL" id="JAGGJU010000002">
    <property type="protein sequence ID" value="MBP1849441.1"/>
    <property type="molecule type" value="Genomic_DNA"/>
</dbReference>
<keyword evidence="4" id="KW-1185">Reference proteome</keyword>
<evidence type="ECO:0000313" key="4">
    <source>
        <dbReference type="Proteomes" id="UP000759443"/>
    </source>
</evidence>
<name>A0ABS4DUS0_9HYPH</name>
<proteinExistence type="predicted"/>
<organism evidence="3 4">
    <name type="scientific">Rhizobium halophytocola</name>
    <dbReference type="NCBI Taxonomy" id="735519"/>
    <lineage>
        <taxon>Bacteria</taxon>
        <taxon>Pseudomonadati</taxon>
        <taxon>Pseudomonadota</taxon>
        <taxon>Alphaproteobacteria</taxon>
        <taxon>Hyphomicrobiales</taxon>
        <taxon>Rhizobiaceae</taxon>
        <taxon>Rhizobium/Agrobacterium group</taxon>
        <taxon>Rhizobium</taxon>
    </lineage>
</organism>
<dbReference type="Proteomes" id="UP000759443">
    <property type="component" value="Unassembled WGS sequence"/>
</dbReference>
<evidence type="ECO:0000313" key="3">
    <source>
        <dbReference type="EMBL" id="MBP1849441.1"/>
    </source>
</evidence>
<evidence type="ECO:0000256" key="2">
    <source>
        <dbReference type="SAM" id="SignalP"/>
    </source>
</evidence>
<protein>
    <submittedName>
        <fullName evidence="3">Invasion protein IalB</fullName>
    </submittedName>
</protein>
<dbReference type="Gene3D" id="2.60.40.1880">
    <property type="entry name" value="Invasion associated locus B (IalB) protein"/>
    <property type="match status" value="1"/>
</dbReference>
<dbReference type="InterPro" id="IPR038696">
    <property type="entry name" value="IalB_sf"/>
</dbReference>
<evidence type="ECO:0000256" key="1">
    <source>
        <dbReference type="SAM" id="MobiDB-lite"/>
    </source>
</evidence>
<feature type="compositionally biased region" description="Polar residues" evidence="1">
    <location>
        <begin position="35"/>
        <end position="59"/>
    </location>
</feature>
<feature type="chain" id="PRO_5046346627" evidence="2">
    <location>
        <begin position="28"/>
        <end position="232"/>
    </location>
</feature>
<dbReference type="Pfam" id="PF06776">
    <property type="entry name" value="IalB"/>
    <property type="match status" value="1"/>
</dbReference>
<feature type="compositionally biased region" description="Low complexity" evidence="1">
    <location>
        <begin position="69"/>
        <end position="83"/>
    </location>
</feature>
<dbReference type="InterPro" id="IPR010642">
    <property type="entry name" value="Invasion_prot_B"/>
</dbReference>